<dbReference type="InterPro" id="IPR021109">
    <property type="entry name" value="Peptidase_aspartic_dom_sf"/>
</dbReference>
<dbReference type="Gene3D" id="2.40.70.10">
    <property type="entry name" value="Acid Proteases"/>
    <property type="match status" value="1"/>
</dbReference>
<feature type="region of interest" description="Disordered" evidence="2">
    <location>
        <begin position="54"/>
        <end position="75"/>
    </location>
</feature>
<feature type="region of interest" description="Disordered" evidence="2">
    <location>
        <begin position="521"/>
        <end position="549"/>
    </location>
</feature>
<feature type="region of interest" description="Disordered" evidence="2">
    <location>
        <begin position="564"/>
        <end position="593"/>
    </location>
</feature>
<organism evidence="4 5">
    <name type="scientific">Acer saccharum</name>
    <name type="common">Sugar maple</name>
    <dbReference type="NCBI Taxonomy" id="4024"/>
    <lineage>
        <taxon>Eukaryota</taxon>
        <taxon>Viridiplantae</taxon>
        <taxon>Streptophyta</taxon>
        <taxon>Embryophyta</taxon>
        <taxon>Tracheophyta</taxon>
        <taxon>Spermatophyta</taxon>
        <taxon>Magnoliopsida</taxon>
        <taxon>eudicotyledons</taxon>
        <taxon>Gunneridae</taxon>
        <taxon>Pentapetalae</taxon>
        <taxon>rosids</taxon>
        <taxon>malvids</taxon>
        <taxon>Sapindales</taxon>
        <taxon>Sapindaceae</taxon>
        <taxon>Hippocastanoideae</taxon>
        <taxon>Acereae</taxon>
        <taxon>Acer</taxon>
    </lineage>
</organism>
<evidence type="ECO:0000313" key="5">
    <source>
        <dbReference type="Proteomes" id="UP001168877"/>
    </source>
</evidence>
<name>A0AA39SDI9_ACESA</name>
<feature type="region of interest" description="Disordered" evidence="2">
    <location>
        <begin position="390"/>
        <end position="440"/>
    </location>
</feature>
<sequence length="753" mass="84931">MAGSGSAPTVEEQIAMLNAQMAASAERLQALEAENAVIRAVNEELRTLVDGVVPDSATSEHPIPTSNDEHGVDRPIPRVPGNPIAPEVNPVDHQNRPTLQTARVEIDLNDVPARNDAANEYELPVDQQLANIPKAVMSLQSTPGLVKPGPDLNLFANLEFSRRFVEMEALIQRIPGVPGVPAPIKKSTANSFADSPFVDAIALMEMPKKFNFPNMKQYEGTTDPDDHIAQYKQRMFTAAIPRDLREACMCKAFGSSLSGPALQWYTNLPNNSIDSFAQLTDTFVEQFASSRKLEKLSDDLYTITQRTSENLRAYVGRFNREKVQIPHCNQATAIYAFRKGLRFDSDLYKELTKYPCRTMEDVLAKAWAQIKWEEDEANFVGKANGSYYGGRRNERIDRKSNDRRSEPYPTSDRRSIQSRHENSGERSTYGRGIPRSSRPKVEAPEYLLSIEPVDLVAVMREMGKSIKWPWKMNALPEHRDPKLRCEFHGDHGHRTEDCIALKFEVAELLKQRHLQEFLTDKGKQTYARRDDQRQTGSVDSPLEPPRQDRVINCISGGSEVSGVSYSAAKRHTRQVSNAEIQPNREHPSKVDETVTFRSTDKSDLFSPHHDALVISLHIANCLTKRILIDNGSSCNILFNSALREMQVDESKLSRRTTMLTGFSGEQKSTLGEIVLPVYAEGVNLYINFLVLDCQSPYNAILGRPWIHELKAIPSTYHQLIKFPTKWGVKEIKGEQRAVRECYQNALKKKKQEL</sequence>
<accession>A0AA39SDI9</accession>
<comment type="caution">
    <text evidence="4">The sequence shown here is derived from an EMBL/GenBank/DDBJ whole genome shotgun (WGS) entry which is preliminary data.</text>
</comment>
<dbReference type="EMBL" id="JAUESC010000381">
    <property type="protein sequence ID" value="KAK0590736.1"/>
    <property type="molecule type" value="Genomic_DNA"/>
</dbReference>
<feature type="compositionally biased region" description="Basic and acidic residues" evidence="2">
    <location>
        <begin position="582"/>
        <end position="593"/>
    </location>
</feature>
<keyword evidence="1" id="KW-0175">Coiled coil</keyword>
<dbReference type="Pfam" id="PF03732">
    <property type="entry name" value="Retrotrans_gag"/>
    <property type="match status" value="1"/>
</dbReference>
<gene>
    <name evidence="4" type="ORF">LWI29_031014</name>
</gene>
<evidence type="ECO:0000256" key="1">
    <source>
        <dbReference type="SAM" id="Coils"/>
    </source>
</evidence>
<dbReference type="InterPro" id="IPR005162">
    <property type="entry name" value="Retrotrans_gag_dom"/>
</dbReference>
<evidence type="ECO:0000313" key="4">
    <source>
        <dbReference type="EMBL" id="KAK0590736.1"/>
    </source>
</evidence>
<feature type="coiled-coil region" evidence="1">
    <location>
        <begin position="14"/>
        <end position="48"/>
    </location>
</feature>
<reference evidence="4" key="1">
    <citation type="journal article" date="2022" name="Plant J.">
        <title>Strategies of tolerance reflected in two North American maple genomes.</title>
        <authorList>
            <person name="McEvoy S.L."/>
            <person name="Sezen U.U."/>
            <person name="Trouern-Trend A."/>
            <person name="McMahon S.M."/>
            <person name="Schaberg P.G."/>
            <person name="Yang J."/>
            <person name="Wegrzyn J.L."/>
            <person name="Swenson N.G."/>
        </authorList>
    </citation>
    <scope>NUCLEOTIDE SEQUENCE</scope>
    <source>
        <strain evidence="4">NS2018</strain>
    </source>
</reference>
<dbReference type="Proteomes" id="UP001168877">
    <property type="component" value="Unassembled WGS sequence"/>
</dbReference>
<feature type="domain" description="Retrotransposon gag" evidence="3">
    <location>
        <begin position="253"/>
        <end position="342"/>
    </location>
</feature>
<evidence type="ECO:0000259" key="3">
    <source>
        <dbReference type="Pfam" id="PF03732"/>
    </source>
</evidence>
<dbReference type="CDD" id="cd00303">
    <property type="entry name" value="retropepsin_like"/>
    <property type="match status" value="1"/>
</dbReference>
<feature type="compositionally biased region" description="Basic and acidic residues" evidence="2">
    <location>
        <begin position="521"/>
        <end position="533"/>
    </location>
</feature>
<feature type="compositionally biased region" description="Basic and acidic residues" evidence="2">
    <location>
        <begin position="391"/>
        <end position="424"/>
    </location>
</feature>
<proteinExistence type="predicted"/>
<dbReference type="PANTHER" id="PTHR33240">
    <property type="entry name" value="OS08G0508500 PROTEIN"/>
    <property type="match status" value="1"/>
</dbReference>
<dbReference type="PANTHER" id="PTHR33240:SF8">
    <property type="entry name" value="OS03G0439900 PROTEIN"/>
    <property type="match status" value="1"/>
</dbReference>
<protein>
    <recommendedName>
        <fullName evidence="3">Retrotransposon gag domain-containing protein</fullName>
    </recommendedName>
</protein>
<dbReference type="AlphaFoldDB" id="A0AA39SDI9"/>
<evidence type="ECO:0000256" key="2">
    <source>
        <dbReference type="SAM" id="MobiDB-lite"/>
    </source>
</evidence>
<keyword evidence="5" id="KW-1185">Reference proteome</keyword>
<reference evidence="4" key="2">
    <citation type="submission" date="2023-06" db="EMBL/GenBank/DDBJ databases">
        <authorList>
            <person name="Swenson N.G."/>
            <person name="Wegrzyn J.L."/>
            <person name="Mcevoy S.L."/>
        </authorList>
    </citation>
    <scope>NUCLEOTIDE SEQUENCE</scope>
    <source>
        <strain evidence="4">NS2018</strain>
        <tissue evidence="4">Leaf</tissue>
    </source>
</reference>